<dbReference type="SUPFAM" id="SSF53328">
    <property type="entry name" value="Formyltransferase"/>
    <property type="match status" value="1"/>
</dbReference>
<feature type="binding site" evidence="6">
    <location>
        <position position="102"/>
    </location>
    <ligand>
        <name>(6R)-10-formyltetrahydrofolate</name>
        <dbReference type="ChEBI" id="CHEBI:195366"/>
    </ligand>
</feature>
<evidence type="ECO:0000256" key="3">
    <source>
        <dbReference type="ARBA" id="ARBA00022755"/>
    </source>
</evidence>
<protein>
    <recommendedName>
        <fullName evidence="6">Phosphoribosylglycinamide formyltransferase</fullName>
        <ecNumber evidence="6">2.1.2.2</ecNumber>
    </recommendedName>
    <alternativeName>
        <fullName evidence="6">5'-phosphoribosylglycinamide transformylase</fullName>
    </alternativeName>
    <alternativeName>
        <fullName evidence="6">GAR transformylase</fullName>
        <shortName evidence="6">GART</shortName>
    </alternativeName>
</protein>
<keyword evidence="3 6" id="KW-0658">Purine biosynthesis</keyword>
<gene>
    <name evidence="6 8" type="primary">purN</name>
    <name evidence="8" type="ORF">V2H41_09300</name>
</gene>
<dbReference type="Pfam" id="PF00551">
    <property type="entry name" value="Formyl_trans_N"/>
    <property type="match status" value="1"/>
</dbReference>
<evidence type="ECO:0000256" key="1">
    <source>
        <dbReference type="ARBA" id="ARBA00005054"/>
    </source>
</evidence>
<evidence type="ECO:0000313" key="9">
    <source>
        <dbReference type="Proteomes" id="UP001357452"/>
    </source>
</evidence>
<dbReference type="PANTHER" id="PTHR43369">
    <property type="entry name" value="PHOSPHORIBOSYLGLYCINAMIDE FORMYLTRANSFERASE"/>
    <property type="match status" value="1"/>
</dbReference>
<organism evidence="8 9">
    <name type="scientific">Niabella digestorum</name>
    <dbReference type="NCBI Taxonomy" id="3117701"/>
    <lineage>
        <taxon>Bacteria</taxon>
        <taxon>Pseudomonadati</taxon>
        <taxon>Bacteroidota</taxon>
        <taxon>Chitinophagia</taxon>
        <taxon>Chitinophagales</taxon>
        <taxon>Chitinophagaceae</taxon>
        <taxon>Niabella</taxon>
    </lineage>
</organism>
<comment type="caution">
    <text evidence="6">Lacks conserved residue(s) required for the propagation of feature annotation.</text>
</comment>
<proteinExistence type="inferred from homology"/>
<comment type="function">
    <text evidence="6">Catalyzes the transfer of a formyl group from 10-formyltetrahydrofolate to 5-phospho-ribosyl-glycinamide (GAR), producing 5-phospho-ribosyl-N-formylglycinamide (FGAR) and tetrahydrofolate.</text>
</comment>
<dbReference type="GO" id="GO:0004644">
    <property type="term" value="F:phosphoribosylglycinamide formyltransferase activity"/>
    <property type="evidence" value="ECO:0007669"/>
    <property type="project" value="UniProtKB-EC"/>
</dbReference>
<evidence type="ECO:0000259" key="7">
    <source>
        <dbReference type="Pfam" id="PF00551"/>
    </source>
</evidence>
<evidence type="ECO:0000313" key="8">
    <source>
        <dbReference type="EMBL" id="MEE6187469.1"/>
    </source>
</evidence>
<dbReference type="RefSeq" id="WP_330974876.1">
    <property type="nucleotide sequence ID" value="NZ_JAZGLY010000004.1"/>
</dbReference>
<evidence type="ECO:0000256" key="6">
    <source>
        <dbReference type="HAMAP-Rule" id="MF_01930"/>
    </source>
</evidence>
<dbReference type="NCBIfam" id="TIGR00639">
    <property type="entry name" value="PurN"/>
    <property type="match status" value="1"/>
</dbReference>
<dbReference type="EMBL" id="JAZGLY010000004">
    <property type="protein sequence ID" value="MEE6187469.1"/>
    <property type="molecule type" value="Genomic_DNA"/>
</dbReference>
<feature type="domain" description="Formyl transferase N-terminal" evidence="7">
    <location>
        <begin position="3"/>
        <end position="182"/>
    </location>
</feature>
<dbReference type="InterPro" id="IPR001555">
    <property type="entry name" value="GART_AS"/>
</dbReference>
<feature type="binding site" evidence="6">
    <location>
        <begin position="13"/>
        <end position="15"/>
    </location>
    <ligand>
        <name>N(1)-(5-phospho-beta-D-ribosyl)glycinamide</name>
        <dbReference type="ChEBI" id="CHEBI:143788"/>
    </ligand>
</feature>
<accession>A0ABU7RHK5</accession>
<evidence type="ECO:0000256" key="2">
    <source>
        <dbReference type="ARBA" id="ARBA00022679"/>
    </source>
</evidence>
<comment type="caution">
    <text evidence="8">The sequence shown here is derived from an EMBL/GenBank/DDBJ whole genome shotgun (WGS) entry which is preliminary data.</text>
</comment>
<evidence type="ECO:0000256" key="5">
    <source>
        <dbReference type="ARBA" id="ARBA00047664"/>
    </source>
</evidence>
<reference evidence="8 9" key="1">
    <citation type="submission" date="2024-01" db="EMBL/GenBank/DDBJ databases">
        <title>Niabella digestum sp. nov., isolated from waste digestion system.</title>
        <authorList>
            <person name="Zhang L."/>
        </authorList>
    </citation>
    <scope>NUCLEOTIDE SEQUENCE [LARGE SCALE GENOMIC DNA]</scope>
    <source>
        <strain evidence="8 9">A18</strain>
    </source>
</reference>
<feature type="site" description="Raises pKa of active site His" evidence="6">
    <location>
        <position position="145"/>
    </location>
</feature>
<dbReference type="InterPro" id="IPR036477">
    <property type="entry name" value="Formyl_transf_N_sf"/>
</dbReference>
<dbReference type="CDD" id="cd08645">
    <property type="entry name" value="FMT_core_GART"/>
    <property type="match status" value="1"/>
</dbReference>
<comment type="pathway">
    <text evidence="1 6">Purine metabolism; IMP biosynthesis via de novo pathway; N(2)-formyl-N(1)-(5-phospho-D-ribosyl)glycinamide from N(1)-(5-phospho-D-ribosyl)glycinamide (10-formyl THF route): step 1/1.</text>
</comment>
<dbReference type="EC" id="2.1.2.2" evidence="6"/>
<dbReference type="HAMAP" id="MF_01930">
    <property type="entry name" value="PurN"/>
    <property type="match status" value="1"/>
</dbReference>
<sequence length="188" mass="20762">MSKKLAIFASGAGSNAQKIIDYFKNSSTAAVTLILCNKPGAGVLSIAEREGIEHVLIEKAQYKIDGYASFLKEKGIDFVILAGFLWKIPQALIDAYPNRIVNIHPALLPKYGGKGMYGVHVHEAVIKNKEKESGITIHYVDEHYDHGDVIFQAKCTVAPDDTPETLAQKIHQLEHAHFPRVIESLITK</sequence>
<dbReference type="Gene3D" id="3.40.50.170">
    <property type="entry name" value="Formyl transferase, N-terminal domain"/>
    <property type="match status" value="1"/>
</dbReference>
<evidence type="ECO:0000256" key="4">
    <source>
        <dbReference type="ARBA" id="ARBA00038440"/>
    </source>
</evidence>
<keyword evidence="2 6" id="KW-0808">Transferase</keyword>
<dbReference type="Proteomes" id="UP001357452">
    <property type="component" value="Unassembled WGS sequence"/>
</dbReference>
<dbReference type="PANTHER" id="PTHR43369:SF2">
    <property type="entry name" value="PHOSPHORIBOSYLGLYCINAMIDE FORMYLTRANSFERASE"/>
    <property type="match status" value="1"/>
</dbReference>
<dbReference type="InterPro" id="IPR002376">
    <property type="entry name" value="Formyl_transf_N"/>
</dbReference>
<dbReference type="InterPro" id="IPR004607">
    <property type="entry name" value="GART"/>
</dbReference>
<keyword evidence="9" id="KW-1185">Reference proteome</keyword>
<comment type="similarity">
    <text evidence="4 6">Belongs to the GART family.</text>
</comment>
<dbReference type="PROSITE" id="PS00373">
    <property type="entry name" value="GART"/>
    <property type="match status" value="1"/>
</dbReference>
<feature type="active site" description="Proton donor" evidence="6">
    <location>
        <position position="104"/>
    </location>
</feature>
<feature type="binding site" evidence="6">
    <location>
        <position position="59"/>
    </location>
    <ligand>
        <name>(6R)-10-formyltetrahydrofolate</name>
        <dbReference type="ChEBI" id="CHEBI:195366"/>
    </ligand>
</feature>
<comment type="catalytic activity">
    <reaction evidence="5 6">
        <text>N(1)-(5-phospho-beta-D-ribosyl)glycinamide + (6R)-10-formyltetrahydrofolate = N(2)-formyl-N(1)-(5-phospho-beta-D-ribosyl)glycinamide + (6S)-5,6,7,8-tetrahydrofolate + H(+)</text>
        <dbReference type="Rhea" id="RHEA:15053"/>
        <dbReference type="ChEBI" id="CHEBI:15378"/>
        <dbReference type="ChEBI" id="CHEBI:57453"/>
        <dbReference type="ChEBI" id="CHEBI:143788"/>
        <dbReference type="ChEBI" id="CHEBI:147286"/>
        <dbReference type="ChEBI" id="CHEBI:195366"/>
        <dbReference type="EC" id="2.1.2.2"/>
    </reaction>
</comment>
<name>A0ABU7RHK5_9BACT</name>